<dbReference type="InterPro" id="IPR017853">
    <property type="entry name" value="GH"/>
</dbReference>
<keyword evidence="2 4" id="KW-0378">Hydrolase</keyword>
<comment type="similarity">
    <text evidence="1 4">Belongs to the glycosyl hydrolase 25 family.</text>
</comment>
<dbReference type="AlphaFoldDB" id="B7LV64"/>
<gene>
    <name evidence="6" type="primary">yegX</name>
    <name evidence="6" type="ordered locus">EFER_2188</name>
</gene>
<dbReference type="InterPro" id="IPR018077">
    <property type="entry name" value="Glyco_hydro_fam25_subgr"/>
</dbReference>
<evidence type="ECO:0000256" key="1">
    <source>
        <dbReference type="ARBA" id="ARBA00010646"/>
    </source>
</evidence>
<evidence type="ECO:0000256" key="2">
    <source>
        <dbReference type="ARBA" id="ARBA00022801"/>
    </source>
</evidence>
<dbReference type="PANTHER" id="PTHR34135:SF2">
    <property type="entry name" value="LYSOZYME"/>
    <property type="match status" value="1"/>
</dbReference>
<dbReference type="Gene3D" id="3.20.20.80">
    <property type="entry name" value="Glycosidases"/>
    <property type="match status" value="1"/>
</dbReference>
<evidence type="ECO:0000256" key="4">
    <source>
        <dbReference type="RuleBase" id="RU361176"/>
    </source>
</evidence>
<keyword evidence="7" id="KW-1185">Reference proteome</keyword>
<name>B7LV64_ESCF3</name>
<dbReference type="PROSITE" id="PS00953">
    <property type="entry name" value="GLYCOSYL_HYDROL_F25_1"/>
    <property type="match status" value="1"/>
</dbReference>
<sequence length="305" mass="35151">MVRFTTSTPGGKHRNIAALDFFQPACAENAGMKPMQLWIASRKRFTALLCALGLISIVAIYPSQTVNFFYSTAIQIKDYIHFYGYRPVKSFSIRIPASYTIHGIDVSRWQERIDWQRVAKMRDNGIRLQFAFIKATEGESLVDPYFSRNWRHSRQNGLLRGAYHYFSPSVSASVQARLFLQTVDFAHGDLPAVLDVEERGKLSAKELRKRVSQWLNMVEKSTGKKPIIYAGATFYHTNLAGYFNEYPWWVAHYYQRRPDNDGMEWRFWQHSDRGQVDGINGPVDFNVFNGTVEELQGFVGSTFTK</sequence>
<dbReference type="InterPro" id="IPR002053">
    <property type="entry name" value="Glyco_hydro_25"/>
</dbReference>
<dbReference type="CAZy" id="GH25">
    <property type="family name" value="Glycoside Hydrolase Family 25"/>
</dbReference>
<proteinExistence type="inferred from homology"/>
<dbReference type="EMBL" id="CU928158">
    <property type="protein sequence ID" value="CAQ89690.1"/>
    <property type="molecule type" value="Genomic_DNA"/>
</dbReference>
<evidence type="ECO:0000256" key="3">
    <source>
        <dbReference type="ARBA" id="ARBA00023295"/>
    </source>
</evidence>
<dbReference type="KEGG" id="efe:EFER_2188"/>
<dbReference type="SMART" id="SM00641">
    <property type="entry name" value="Glyco_25"/>
    <property type="match status" value="1"/>
</dbReference>
<keyword evidence="3 4" id="KW-0326">Glycosidase</keyword>
<comment type="catalytic activity">
    <reaction evidence="4">
        <text>Hydrolysis of (1-&gt;4)-beta-linkages between N-acetylmuramic acid and N-acetyl-D-glucosamine residues in a peptidoglycan and between N-acetyl-D-glucosamine residues in chitodextrins.</text>
        <dbReference type="EC" id="3.2.1.17"/>
    </reaction>
</comment>
<dbReference type="Pfam" id="PF01183">
    <property type="entry name" value="Glyco_hydro_25"/>
    <property type="match status" value="1"/>
</dbReference>
<dbReference type="PANTHER" id="PTHR34135">
    <property type="entry name" value="LYSOZYME"/>
    <property type="match status" value="1"/>
</dbReference>
<feature type="transmembrane region" description="Helical" evidence="5">
    <location>
        <begin position="45"/>
        <end position="62"/>
    </location>
</feature>
<keyword evidence="5" id="KW-1133">Transmembrane helix</keyword>
<keyword evidence="5" id="KW-0472">Membrane</keyword>
<dbReference type="GO" id="GO:0003796">
    <property type="term" value="F:lysozyme activity"/>
    <property type="evidence" value="ECO:0007669"/>
    <property type="project" value="UniProtKB-EC"/>
</dbReference>
<dbReference type="SUPFAM" id="SSF51445">
    <property type="entry name" value="(Trans)glycosidases"/>
    <property type="match status" value="1"/>
</dbReference>
<dbReference type="PROSITE" id="PS51904">
    <property type="entry name" value="GLYCOSYL_HYDROL_F25_2"/>
    <property type="match status" value="1"/>
</dbReference>
<dbReference type="InterPro" id="IPR008270">
    <property type="entry name" value="Glyco_hydro_25_AS"/>
</dbReference>
<keyword evidence="5" id="KW-0812">Transmembrane</keyword>
<dbReference type="GO" id="GO:0016998">
    <property type="term" value="P:cell wall macromolecule catabolic process"/>
    <property type="evidence" value="ECO:0007669"/>
    <property type="project" value="InterPro"/>
</dbReference>
<organism evidence="6 7">
    <name type="scientific">Escherichia fergusonii (strain ATCC 35469 / DSM 13698 / CCUG 18766 / IAM 14443 / JCM 21226 / LMG 7866 / NBRC 102419 / NCTC 12128 / CDC 0568-73)</name>
    <dbReference type="NCBI Taxonomy" id="585054"/>
    <lineage>
        <taxon>Bacteria</taxon>
        <taxon>Pseudomonadati</taxon>
        <taxon>Pseudomonadota</taxon>
        <taxon>Gammaproteobacteria</taxon>
        <taxon>Enterobacterales</taxon>
        <taxon>Enterobacteriaceae</taxon>
        <taxon>Escherichia</taxon>
    </lineage>
</organism>
<protein>
    <recommendedName>
        <fullName evidence="4">Lysozyme</fullName>
        <ecNumber evidence="4">3.2.1.17</ecNumber>
    </recommendedName>
</protein>
<accession>B7LV64</accession>
<dbReference type="HOGENOM" id="CLU_044973_3_2_6"/>
<dbReference type="CDD" id="cd06524">
    <property type="entry name" value="GH25_YegX-like"/>
    <property type="match status" value="1"/>
</dbReference>
<dbReference type="EC" id="3.2.1.17" evidence="4"/>
<evidence type="ECO:0000313" key="7">
    <source>
        <dbReference type="Proteomes" id="UP000000745"/>
    </source>
</evidence>
<dbReference type="Proteomes" id="UP000000745">
    <property type="component" value="Chromosome"/>
</dbReference>
<reference evidence="7" key="1">
    <citation type="journal article" date="2009" name="PLoS Genet.">
        <title>Organised genome dynamics in the Escherichia coli species results in highly diverse adaptive paths.</title>
        <authorList>
            <person name="Touchon M."/>
            <person name="Hoede C."/>
            <person name="Tenaillon O."/>
            <person name="Barbe V."/>
            <person name="Baeriswyl S."/>
            <person name="Bidet P."/>
            <person name="Bingen E."/>
            <person name="Bonacorsi S."/>
            <person name="Bouchier C."/>
            <person name="Bouvet O."/>
            <person name="Calteau A."/>
            <person name="Chiapello H."/>
            <person name="Clermont O."/>
            <person name="Cruveiller S."/>
            <person name="Danchin A."/>
            <person name="Diard M."/>
            <person name="Dossat C."/>
            <person name="Karoui M.E."/>
            <person name="Frapy E."/>
            <person name="Garry L."/>
            <person name="Ghigo J.M."/>
            <person name="Gilles A.M."/>
            <person name="Johnson J."/>
            <person name="Le Bouguenec C."/>
            <person name="Lescat M."/>
            <person name="Mangenot S."/>
            <person name="Martinez-Jehanne V."/>
            <person name="Matic I."/>
            <person name="Nassif X."/>
            <person name="Oztas S."/>
            <person name="Petit M.A."/>
            <person name="Pichon C."/>
            <person name="Rouy Z."/>
            <person name="Ruf C.S."/>
            <person name="Schneider D."/>
            <person name="Tourret J."/>
            <person name="Vacherie B."/>
            <person name="Vallenet D."/>
            <person name="Medigue C."/>
            <person name="Rocha E.P.C."/>
            <person name="Denamur E."/>
        </authorList>
    </citation>
    <scope>NUCLEOTIDE SEQUENCE [LARGE SCALE GENOMIC DNA]</scope>
    <source>
        <strain evidence="7">ATCC 35469 / DSM 13698 / BCRC 15582 / CCUG 18766 / IAM 14443 / JCM 21226 / LMG 7866 / NBRC 102419 / NCTC 12128 / CDC 0568-73</strain>
    </source>
</reference>
<dbReference type="GO" id="GO:0009253">
    <property type="term" value="P:peptidoglycan catabolic process"/>
    <property type="evidence" value="ECO:0007669"/>
    <property type="project" value="InterPro"/>
</dbReference>
<evidence type="ECO:0000313" key="6">
    <source>
        <dbReference type="EMBL" id="CAQ89690.1"/>
    </source>
</evidence>
<evidence type="ECO:0000256" key="5">
    <source>
        <dbReference type="SAM" id="Phobius"/>
    </source>
</evidence>
<dbReference type="GO" id="GO:0016052">
    <property type="term" value="P:carbohydrate catabolic process"/>
    <property type="evidence" value="ECO:0007669"/>
    <property type="project" value="TreeGrafter"/>
</dbReference>